<reference evidence="1 2" key="2">
    <citation type="submission" date="2012-06" db="EMBL/GenBank/DDBJ databases">
        <authorList>
            <person name="Fiebig A."/>
        </authorList>
    </citation>
    <scope>NUCLEOTIDE SEQUENCE [LARGE SCALE GENOMIC DNA]</scope>
    <source>
        <strain evidence="1 2">DFL-43</strain>
    </source>
</reference>
<dbReference type="eggNOG" id="ENOG5032YTM">
    <property type="taxonomic scope" value="Bacteria"/>
</dbReference>
<sequence>MGSNQIQVLNDRFRQTFLGGRVMMTAGVAAMAYDDRRTLIDRVRHFDEFSPDNDPYGEHDFGSIDLGGCRYFWKIEYYDPALTCGSSDASDETATQRVLTLMRAEEY</sequence>
<dbReference type="Proteomes" id="UP000004291">
    <property type="component" value="Chromosome"/>
</dbReference>
<comment type="caution">
    <text evidence="1">The sequence shown here is derived from an EMBL/GenBank/DDBJ whole genome shotgun (WGS) entry which is preliminary data.</text>
</comment>
<evidence type="ECO:0000313" key="2">
    <source>
        <dbReference type="Proteomes" id="UP000004291"/>
    </source>
</evidence>
<proteinExistence type="predicted"/>
<reference evidence="1 2" key="1">
    <citation type="submission" date="2007-10" db="EMBL/GenBank/DDBJ databases">
        <authorList>
            <person name="Wagner-Dobler I."/>
            <person name="Ferriera S."/>
            <person name="Johnson J."/>
            <person name="Kravitz S."/>
            <person name="Beeson K."/>
            <person name="Sutton G."/>
            <person name="Rogers Y.-H."/>
            <person name="Friedman R."/>
            <person name="Frazier M."/>
            <person name="Venter J.C."/>
        </authorList>
    </citation>
    <scope>NUCLEOTIDE SEQUENCE [LARGE SCALE GENOMIC DNA]</scope>
    <source>
        <strain evidence="1 2">DFL-43</strain>
    </source>
</reference>
<dbReference type="RefSeq" id="WP_040450614.1">
    <property type="nucleotide sequence ID" value="NZ_CM002917.1"/>
</dbReference>
<organism evidence="1 2">
    <name type="scientific">Hoeflea phototrophica (strain DSM 17068 / NCIMB 14078 / DFL-43)</name>
    <dbReference type="NCBI Taxonomy" id="411684"/>
    <lineage>
        <taxon>Bacteria</taxon>
        <taxon>Pseudomonadati</taxon>
        <taxon>Pseudomonadota</taxon>
        <taxon>Alphaproteobacteria</taxon>
        <taxon>Hyphomicrobiales</taxon>
        <taxon>Rhizobiaceae</taxon>
        <taxon>Hoeflea</taxon>
    </lineage>
</organism>
<gene>
    <name evidence="1" type="ORF">HPDFL43_17565</name>
</gene>
<name>A9DFQ7_HOEPD</name>
<evidence type="ECO:0000313" key="1">
    <source>
        <dbReference type="EMBL" id="EDQ31649.2"/>
    </source>
</evidence>
<protein>
    <recommendedName>
        <fullName evidence="3">DUF3768 domain-containing protein</fullName>
    </recommendedName>
</protein>
<dbReference type="OrthoDB" id="1495368at2"/>
<dbReference type="InterPro" id="IPR022243">
    <property type="entry name" value="DUF3768"/>
</dbReference>
<dbReference type="AlphaFoldDB" id="A9DFQ7"/>
<dbReference type="EMBL" id="ABIA03000005">
    <property type="protein sequence ID" value="EDQ31649.2"/>
    <property type="molecule type" value="Genomic_DNA"/>
</dbReference>
<accession>A9DFQ7</accession>
<evidence type="ECO:0008006" key="3">
    <source>
        <dbReference type="Google" id="ProtNLM"/>
    </source>
</evidence>
<dbReference type="Pfam" id="PF12599">
    <property type="entry name" value="DUF3768"/>
    <property type="match status" value="1"/>
</dbReference>
<dbReference type="HOGENOM" id="CLU_125485_0_0_5"/>
<keyword evidence="2" id="KW-1185">Reference proteome</keyword>